<evidence type="ECO:0000313" key="6">
    <source>
        <dbReference type="EMBL" id="MCM3716166.1"/>
    </source>
</evidence>
<evidence type="ECO:0000256" key="5">
    <source>
        <dbReference type="SAM" id="SignalP"/>
    </source>
</evidence>
<dbReference type="EMBL" id="JAMBOL010000030">
    <property type="protein sequence ID" value="MCM3716166.1"/>
    <property type="molecule type" value="Genomic_DNA"/>
</dbReference>
<dbReference type="InterPro" id="IPR038404">
    <property type="entry name" value="TRAP_DctP_sf"/>
</dbReference>
<protein>
    <submittedName>
        <fullName evidence="6">TRAP transporter substrate-binding protein DctP</fullName>
    </submittedName>
</protein>
<dbReference type="PIRSF" id="PIRSF006470">
    <property type="entry name" value="DctB"/>
    <property type="match status" value="1"/>
</dbReference>
<name>A0A9X2IQS6_9BACI</name>
<dbReference type="Gene3D" id="3.40.190.170">
    <property type="entry name" value="Bacterial extracellular solute-binding protein, family 7"/>
    <property type="match status" value="1"/>
</dbReference>
<dbReference type="Pfam" id="PF03480">
    <property type="entry name" value="DctP"/>
    <property type="match status" value="1"/>
</dbReference>
<feature type="signal peptide" evidence="5">
    <location>
        <begin position="1"/>
        <end position="19"/>
    </location>
</feature>
<comment type="caution">
    <text evidence="6">The sequence shown here is derived from an EMBL/GenBank/DDBJ whole genome shotgun (WGS) entry which is preliminary data.</text>
</comment>
<evidence type="ECO:0000256" key="3">
    <source>
        <dbReference type="ARBA" id="ARBA00022729"/>
    </source>
</evidence>
<dbReference type="Proteomes" id="UP001139179">
    <property type="component" value="Unassembled WGS sequence"/>
</dbReference>
<accession>A0A9X2IQS6</accession>
<gene>
    <name evidence="6" type="primary">dctP</name>
    <name evidence="6" type="ORF">M3202_19155</name>
</gene>
<proteinExistence type="inferred from homology"/>
<reference evidence="6" key="1">
    <citation type="submission" date="2022-05" db="EMBL/GenBank/DDBJ databases">
        <title>Comparative Genomics of Spacecraft Associated Microbes.</title>
        <authorList>
            <person name="Tran M.T."/>
            <person name="Wright A."/>
            <person name="Seuylemezian A."/>
            <person name="Eisen J."/>
            <person name="Coil D."/>
        </authorList>
    </citation>
    <scope>NUCLEOTIDE SEQUENCE</scope>
    <source>
        <strain evidence="6">214.1.1</strain>
    </source>
</reference>
<evidence type="ECO:0000256" key="1">
    <source>
        <dbReference type="ARBA" id="ARBA00009023"/>
    </source>
</evidence>
<dbReference type="InterPro" id="IPR018389">
    <property type="entry name" value="DctP_fam"/>
</dbReference>
<comment type="similarity">
    <text evidence="1">Belongs to the bacterial solute-binding protein 7 family.</text>
</comment>
<dbReference type="InterPro" id="IPR004682">
    <property type="entry name" value="TRAP_DctP"/>
</dbReference>
<evidence type="ECO:0000256" key="2">
    <source>
        <dbReference type="ARBA" id="ARBA00022448"/>
    </source>
</evidence>
<keyword evidence="7" id="KW-1185">Reference proteome</keyword>
<dbReference type="NCBIfam" id="NF037995">
    <property type="entry name" value="TRAP_S1"/>
    <property type="match status" value="1"/>
</dbReference>
<dbReference type="NCBIfam" id="TIGR00787">
    <property type="entry name" value="dctP"/>
    <property type="match status" value="1"/>
</dbReference>
<dbReference type="PANTHER" id="PTHR33376:SF7">
    <property type="entry name" value="C4-DICARBOXYLATE-BINDING PROTEIN DCTB"/>
    <property type="match status" value="1"/>
</dbReference>
<feature type="chain" id="PRO_5040811614" evidence="5">
    <location>
        <begin position="20"/>
        <end position="362"/>
    </location>
</feature>
<evidence type="ECO:0000313" key="7">
    <source>
        <dbReference type="Proteomes" id="UP001139179"/>
    </source>
</evidence>
<dbReference type="CDD" id="cd13676">
    <property type="entry name" value="PBP2_TRAP_DctP2_like"/>
    <property type="match status" value="1"/>
</dbReference>
<dbReference type="AlphaFoldDB" id="A0A9X2IQS6"/>
<dbReference type="GO" id="GO:0030288">
    <property type="term" value="C:outer membrane-bounded periplasmic space"/>
    <property type="evidence" value="ECO:0007669"/>
    <property type="project" value="InterPro"/>
</dbReference>
<dbReference type="PANTHER" id="PTHR33376">
    <property type="match status" value="1"/>
</dbReference>
<keyword evidence="3 5" id="KW-0732">Signal</keyword>
<organism evidence="6 7">
    <name type="scientific">Halalkalibacter oceani</name>
    <dbReference type="NCBI Taxonomy" id="1653776"/>
    <lineage>
        <taxon>Bacteria</taxon>
        <taxon>Bacillati</taxon>
        <taxon>Bacillota</taxon>
        <taxon>Bacilli</taxon>
        <taxon>Bacillales</taxon>
        <taxon>Bacillaceae</taxon>
        <taxon>Halalkalibacter</taxon>
    </lineage>
</organism>
<dbReference type="RefSeq" id="WP_251224842.1">
    <property type="nucleotide sequence ID" value="NZ_JAMBOL010000030.1"/>
</dbReference>
<feature type="region of interest" description="Disordered" evidence="4">
    <location>
        <begin position="25"/>
        <end position="45"/>
    </location>
</feature>
<dbReference type="GO" id="GO:0055085">
    <property type="term" value="P:transmembrane transport"/>
    <property type="evidence" value="ECO:0007669"/>
    <property type="project" value="InterPro"/>
</dbReference>
<evidence type="ECO:0000256" key="4">
    <source>
        <dbReference type="SAM" id="MobiDB-lite"/>
    </source>
</evidence>
<sequence>MKKLMMLMMLLVLSFVLVACGGSEEGSAPAEGGEGDTPAAEGESAGSGEYVMKIAHAAPAQDDKTENSLQEFKKRVEEATDGRITVETYPASQLGGEREILEGTQLGSIEAHSISTGPYPGVFPEIMVLSIPYLFVNKDVAYEVLDGPFGEKMKELLLEKTGLRLLAWGENGVRHFTNNTNPIRTPEDMKGISFRTMENPAHMAMVEALGGSATPIAYGELYSALQQGVVDGQENPVTNIASMRFYEVQTYATLDGHVYDPHLFAVNNAWFESLPEDLQTILEDEAAAWSEYNRQMSTEQDDGAIETMLESGMEIIELSPEELVPFQEATQSVHDLIKAEAGDEIYNDIMAAVEEAEAAVLN</sequence>
<keyword evidence="2" id="KW-0813">Transport</keyword>
<dbReference type="PROSITE" id="PS51257">
    <property type="entry name" value="PROKAR_LIPOPROTEIN"/>
    <property type="match status" value="1"/>
</dbReference>